<accession>A0A0B5J311</accession>
<dbReference type="EMBL" id="KP136319">
    <property type="protein sequence ID" value="AJF97979.1"/>
    <property type="molecule type" value="Genomic_DNA"/>
</dbReference>
<proteinExistence type="predicted"/>
<reference evidence="2 3" key="1">
    <citation type="journal article" date="2015" name="Parasitol. Res.">
        <title>Viruses in close associations with free-living amoebae.</title>
        <authorList>
            <person name="Scheid P."/>
        </authorList>
    </citation>
    <scope>NUCLEOTIDE SEQUENCE [LARGE SCALE GENOMIC DNA]</scope>
    <source>
        <strain evidence="2">KlaHel</strain>
    </source>
</reference>
<feature type="compositionally biased region" description="Basic residues" evidence="1">
    <location>
        <begin position="25"/>
        <end position="35"/>
    </location>
</feature>
<feature type="region of interest" description="Disordered" evidence="1">
    <location>
        <begin position="1"/>
        <end position="35"/>
    </location>
</feature>
<evidence type="ECO:0000313" key="3">
    <source>
        <dbReference type="Proteomes" id="UP000202511"/>
    </source>
</evidence>
<name>A0A0B5J311_9VIRU</name>
<evidence type="ECO:0000313" key="2">
    <source>
        <dbReference type="EMBL" id="AJF97979.1"/>
    </source>
</evidence>
<protein>
    <submittedName>
        <fullName evidence="2">Uncharacterized protein</fullName>
    </submittedName>
</protein>
<organism evidence="2 3">
    <name type="scientific">Pandoravirus inopinatum</name>
    <dbReference type="NCBI Taxonomy" id="1605721"/>
    <lineage>
        <taxon>Viruses</taxon>
        <taxon>Pandoravirus</taxon>
    </lineage>
</organism>
<dbReference type="Proteomes" id="UP000202511">
    <property type="component" value="Segment"/>
</dbReference>
<dbReference type="GeneID" id="23462896"/>
<feature type="region of interest" description="Disordered" evidence="1">
    <location>
        <begin position="256"/>
        <end position="339"/>
    </location>
</feature>
<evidence type="ECO:0000256" key="1">
    <source>
        <dbReference type="SAM" id="MobiDB-lite"/>
    </source>
</evidence>
<dbReference type="RefSeq" id="YP_009120214.1">
    <property type="nucleotide sequence ID" value="NC_026440.1"/>
</dbReference>
<sequence>MGGRRMHTRPPAWNRQGPRGSSPRANRRRQKIARPHHLTRPVVYTVFGKGTGPLMFAPSSTDPFAALTNVVEVSLPAILSDAAQPRALAGPRGAPDVPYVDTEWPRDEARLLPRYQFLVSLANAIHPSATINASSVSHAINLVDPVTRAPVISRAAADSARNAVDRFDMRGARTALTEGVLEYARGVEADARAALDRLNQRFNEADPARRALPTPPSRVAQVPLVTLPQQPPRVVTQQPVAPRRLPVGIQQAVAPLLGRRPPAERPTPIVGVGPPPRPAWRTALSRLLPGPSARSRIGQQRPPEQPEAQEEEEEEEPLIKRRRRAPSPGSRLTPLPAERDDDLLLAALLEEEGEQPAPSIRSPPSGARGWNLAAAMAAAARQPPTSTQTIEYLPTVSPRAPTTPQSVQGERRWEQEPWTIDTLIQVVVPAVFQRAVDAETVRQEAQRARALADSIRDGYAARIAVGDAEAAANRALHLNDLAGYVEASAAGARRRRPEPFDAAYWYRVVAAGETGPLGPASRLAEARGVIGPYATPEDAAADASLLGFNADEAVMDAVLAWVLTMDMPRLTQPATTVFQVQRPRDERDPNPPRQLAARIDPGVERWVTAVVAARPHDAFAQTGALAVLAWDRAVDGRARRVGVRDVFCPDRDRPCAVVAAYETATPDDARALEQALVAREPPPNVPAAVGEIVDVARVLYPGAAVSVAPNREGSAVVVTVRLPVPLADADQDRLLDLVRMAYGVVAATGAPIDTEASRIVGIDASEAPIPPPAAIVAAPTS</sequence>
<feature type="compositionally biased region" description="Acidic residues" evidence="1">
    <location>
        <begin position="307"/>
        <end position="316"/>
    </location>
</feature>
<dbReference type="KEGG" id="vg:23462896"/>